<feature type="binding site" evidence="6">
    <location>
        <position position="708"/>
    </location>
    <ligand>
        <name>ATP</name>
        <dbReference type="ChEBI" id="CHEBI:30616"/>
    </ligand>
</feature>
<keyword evidence="4" id="KW-0808">Transferase</keyword>
<evidence type="ECO:0000256" key="2">
    <source>
        <dbReference type="ARBA" id="ARBA00022490"/>
    </source>
</evidence>
<dbReference type="GO" id="GO:0043066">
    <property type="term" value="P:negative regulation of apoptotic process"/>
    <property type="evidence" value="ECO:0007669"/>
    <property type="project" value="TreeGrafter"/>
</dbReference>
<dbReference type="EMBL" id="SEYY01000235">
    <property type="protein sequence ID" value="KAB7507743.1"/>
    <property type="molecule type" value="Genomic_DNA"/>
</dbReference>
<keyword evidence="6" id="KW-0547">Nucleotide-binding</keyword>
<dbReference type="PANTHER" id="PTHR46392:SF1">
    <property type="entry name" value="DUAL SERINE_THREONINE AND TYROSINE PROTEIN KINASE"/>
    <property type="match status" value="1"/>
</dbReference>
<dbReference type="GO" id="GO:0070374">
    <property type="term" value="P:positive regulation of ERK1 and ERK2 cascade"/>
    <property type="evidence" value="ECO:0007669"/>
    <property type="project" value="TreeGrafter"/>
</dbReference>
<dbReference type="GO" id="GO:0005524">
    <property type="term" value="F:ATP binding"/>
    <property type="evidence" value="ECO:0007669"/>
    <property type="project" value="UniProtKB-UniRule"/>
</dbReference>
<accession>A0A5N5TNJ1</accession>
<dbReference type="SUPFAM" id="SSF56112">
    <property type="entry name" value="Protein kinase-like (PK-like)"/>
    <property type="match status" value="1"/>
</dbReference>
<feature type="region of interest" description="Disordered" evidence="7">
    <location>
        <begin position="275"/>
        <end position="304"/>
    </location>
</feature>
<keyword evidence="2" id="KW-0963">Cytoplasm</keyword>
<keyword evidence="3" id="KW-0723">Serine/threonine-protein kinase</keyword>
<dbReference type="OrthoDB" id="122279at2759"/>
<evidence type="ECO:0000256" key="6">
    <source>
        <dbReference type="PROSITE-ProRule" id="PRU10141"/>
    </source>
</evidence>
<dbReference type="InterPro" id="IPR051302">
    <property type="entry name" value="Dual_SerThr-Tyr_Kinase"/>
</dbReference>
<evidence type="ECO:0000256" key="5">
    <source>
        <dbReference type="ARBA" id="ARBA00022777"/>
    </source>
</evidence>
<dbReference type="Proteomes" id="UP000326759">
    <property type="component" value="Unassembled WGS sequence"/>
</dbReference>
<dbReference type="GO" id="GO:0004674">
    <property type="term" value="F:protein serine/threonine kinase activity"/>
    <property type="evidence" value="ECO:0007669"/>
    <property type="project" value="UniProtKB-KW"/>
</dbReference>
<comment type="subcellular location">
    <subcellularLocation>
        <location evidence="1">Cytoplasm</location>
    </subcellularLocation>
</comment>
<comment type="caution">
    <text evidence="8">The sequence shown here is derived from an EMBL/GenBank/DDBJ whole genome shotgun (WGS) entry which is preliminary data.</text>
</comment>
<reference evidence="8 9" key="1">
    <citation type="journal article" date="2019" name="PLoS Biol.">
        <title>Sex chromosomes control vertical transmission of feminizing Wolbachia symbionts in an isopod.</title>
        <authorList>
            <person name="Becking T."/>
            <person name="Chebbi M.A."/>
            <person name="Giraud I."/>
            <person name="Moumen B."/>
            <person name="Laverre T."/>
            <person name="Caubet Y."/>
            <person name="Peccoud J."/>
            <person name="Gilbert C."/>
            <person name="Cordaux R."/>
        </authorList>
    </citation>
    <scope>NUCLEOTIDE SEQUENCE [LARGE SCALE GENOMIC DNA]</scope>
    <source>
        <strain evidence="8">ANa2</strain>
        <tissue evidence="8">Whole body excluding digestive tract and cuticle</tissue>
    </source>
</reference>
<dbReference type="AlphaFoldDB" id="A0A5N5TNJ1"/>
<dbReference type="PROSITE" id="PS00107">
    <property type="entry name" value="PROTEIN_KINASE_ATP"/>
    <property type="match status" value="1"/>
</dbReference>
<name>A0A5N5TNJ1_9CRUS</name>
<keyword evidence="6" id="KW-0067">ATP-binding</keyword>
<evidence type="ECO:0000256" key="1">
    <source>
        <dbReference type="ARBA" id="ARBA00004496"/>
    </source>
</evidence>
<keyword evidence="9" id="KW-1185">Reference proteome</keyword>
<protein>
    <submittedName>
        <fullName evidence="8">Dual serine/threonine and tyrosine protein kinase</fullName>
    </submittedName>
</protein>
<dbReference type="GO" id="GO:0045743">
    <property type="term" value="P:positive regulation of fibroblast growth factor receptor signaling pathway"/>
    <property type="evidence" value="ECO:0007669"/>
    <property type="project" value="TreeGrafter"/>
</dbReference>
<dbReference type="GO" id="GO:0005737">
    <property type="term" value="C:cytoplasm"/>
    <property type="evidence" value="ECO:0007669"/>
    <property type="project" value="UniProtKB-SubCell"/>
</dbReference>
<dbReference type="InterPro" id="IPR017441">
    <property type="entry name" value="Protein_kinase_ATP_BS"/>
</dbReference>
<dbReference type="PANTHER" id="PTHR46392">
    <property type="entry name" value="DUAL SERINE/THREONINE AND TYROSINE PROTEIN KINASE"/>
    <property type="match status" value="1"/>
</dbReference>
<sequence>MEGIATTQREFNSFFTHVKHLRNLQKETLEAIENVGKSGKLSQEQLDDLRFDSEELEDLRRALYVPTCIVIAGQSFHGKLALATRLLGEQILPIVNIPKKSESHSYRPLRLQFSSQENSFAIFDSVSKHCSDVPNKVLSSLSVEDVEFKDEELQGKNSDEVIQGYLNHTLLKDSLQIVLTPSFSKRLSKSFCIKKSSEFLRTVFSSVFPIILYAITKISFTDEEIAELREIKDSQPRASILFIRVPPLPDSFGEDLPESEQNDLLCKLGILPVPSPMSKSSKSRHKRDSSLSDEQSSDDDDNGNCVVARQRKSSVYHSMPESLLYILCEKIGCLTRRVPPQKLHERFANGEPKNYNDYLEDLLGFPKVVNFFNLVLNDLLVKATTLLHEGHTRCMRMFILYAFDMAREIQITPRRINYAKEKENELFETLMDIASKKQDEIKDIILESLSEIRESILEKATNYEFRDVELPENMEELTPRDVRVCTTEIQELVLSDVNEAVGRQLSMRLDIMRESYLGTLQRCLENLENDCNECGESTNIGNALKQMMNAAYQLEVTSSTSSSSLQSFLDKMKLFVTAMPGRAPPVIDAEWKNRVAVEMISSLSESKLARNICTQFRERLKLSHEYFVVCMKQLESQLVCRLEQKEENHLRMKKCDAPKLARMSLESTSLRDMILYGMPTLGREVGRGQYGVVFGCKKWGKYKPCAIKSLVPLDDKHWNDLAMESIPEHERIVTLRGSVIDYTYGQGETPAVLLIMDRLHRDLYCGIKTGLDWIERLQDQDLNVFHRSLTNVGN</sequence>
<evidence type="ECO:0000313" key="9">
    <source>
        <dbReference type="Proteomes" id="UP000326759"/>
    </source>
</evidence>
<organism evidence="8 9">
    <name type="scientific">Armadillidium nasatum</name>
    <dbReference type="NCBI Taxonomy" id="96803"/>
    <lineage>
        <taxon>Eukaryota</taxon>
        <taxon>Metazoa</taxon>
        <taxon>Ecdysozoa</taxon>
        <taxon>Arthropoda</taxon>
        <taxon>Crustacea</taxon>
        <taxon>Multicrustacea</taxon>
        <taxon>Malacostraca</taxon>
        <taxon>Eumalacostraca</taxon>
        <taxon>Peracarida</taxon>
        <taxon>Isopoda</taxon>
        <taxon>Oniscidea</taxon>
        <taxon>Crinocheta</taxon>
        <taxon>Armadillidiidae</taxon>
        <taxon>Armadillidium</taxon>
    </lineage>
</organism>
<evidence type="ECO:0000313" key="8">
    <source>
        <dbReference type="EMBL" id="KAB7507743.1"/>
    </source>
</evidence>
<evidence type="ECO:0000256" key="7">
    <source>
        <dbReference type="SAM" id="MobiDB-lite"/>
    </source>
</evidence>
<dbReference type="InterPro" id="IPR011009">
    <property type="entry name" value="Kinase-like_dom_sf"/>
</dbReference>
<evidence type="ECO:0000256" key="3">
    <source>
        <dbReference type="ARBA" id="ARBA00022527"/>
    </source>
</evidence>
<keyword evidence="5 8" id="KW-0418">Kinase</keyword>
<dbReference type="GO" id="GO:0044344">
    <property type="term" value="P:cellular response to fibroblast growth factor stimulus"/>
    <property type="evidence" value="ECO:0007669"/>
    <property type="project" value="TreeGrafter"/>
</dbReference>
<gene>
    <name evidence="8" type="primary">dstyk</name>
    <name evidence="8" type="ORF">Anas_04587</name>
</gene>
<proteinExistence type="predicted"/>
<evidence type="ECO:0000256" key="4">
    <source>
        <dbReference type="ARBA" id="ARBA00022679"/>
    </source>
</evidence>